<dbReference type="KEGG" id="caa:Caka_0834"/>
<keyword evidence="2" id="KW-1133">Transmembrane helix</keyword>
<evidence type="ECO:0000256" key="1">
    <source>
        <dbReference type="SAM" id="Coils"/>
    </source>
</evidence>
<organism evidence="3 4">
    <name type="scientific">Coraliomargarita akajimensis (strain DSM 45221 / IAM 15411 / JCM 23193 / KCTC 12865 / 04OKA010-24)</name>
    <dbReference type="NCBI Taxonomy" id="583355"/>
    <lineage>
        <taxon>Bacteria</taxon>
        <taxon>Pseudomonadati</taxon>
        <taxon>Verrucomicrobiota</taxon>
        <taxon>Opitutia</taxon>
        <taxon>Puniceicoccales</taxon>
        <taxon>Coraliomargaritaceae</taxon>
        <taxon>Coraliomargarita</taxon>
    </lineage>
</organism>
<keyword evidence="4" id="KW-1185">Reference proteome</keyword>
<keyword evidence="2" id="KW-0472">Membrane</keyword>
<accession>D5EQ90</accession>
<dbReference type="AlphaFoldDB" id="D5EQ90"/>
<reference evidence="3 4" key="1">
    <citation type="journal article" date="2010" name="Stand. Genomic Sci.">
        <title>Complete genome sequence of Coraliomargarita akajimensis type strain (04OKA010-24).</title>
        <authorList>
            <person name="Mavromatis K."/>
            <person name="Abt B."/>
            <person name="Brambilla E."/>
            <person name="Lapidus A."/>
            <person name="Copeland A."/>
            <person name="Deshpande S."/>
            <person name="Nolan M."/>
            <person name="Lucas S."/>
            <person name="Tice H."/>
            <person name="Cheng J.F."/>
            <person name="Han C."/>
            <person name="Detter J.C."/>
            <person name="Woyke T."/>
            <person name="Goodwin L."/>
            <person name="Pitluck S."/>
            <person name="Held B."/>
            <person name="Brettin T."/>
            <person name="Tapia R."/>
            <person name="Ivanova N."/>
            <person name="Mikhailova N."/>
            <person name="Pati A."/>
            <person name="Liolios K."/>
            <person name="Chen A."/>
            <person name="Palaniappan K."/>
            <person name="Land M."/>
            <person name="Hauser L."/>
            <person name="Chang Y.J."/>
            <person name="Jeffries C.D."/>
            <person name="Rohde M."/>
            <person name="Goker M."/>
            <person name="Bristow J."/>
            <person name="Eisen J.A."/>
            <person name="Markowitz V."/>
            <person name="Hugenholtz P."/>
            <person name="Klenk H.P."/>
            <person name="Kyrpides N.C."/>
        </authorList>
    </citation>
    <scope>NUCLEOTIDE SEQUENCE [LARGE SCALE GENOMIC DNA]</scope>
    <source>
        <strain evidence="4">DSM 45221 / IAM 15411 / JCM 23193 / KCTC 12865</strain>
    </source>
</reference>
<sequence length="244" mass="26932">MYQYIELAVNTIFSPQVILLGLVVYVLGFRQDIVDRIKSMKLFGAEIDLGRIEQSIDDAVMKIDHLENKLDSLQDGYVAKFKAGFDPIAPAKDLDKLGTELKAMAAALDDIDFVVTYLRLGSDPDAVYAAGCAIQVRPQPKFLSPLISYITAVSQDDALGGIRLRIAYKLLQCVDKIISTDARREPQLISVEEIQRSITAIQSLAAHPICDADRPANGSDGIPSKVEKLVKKFQIEQGKRPAER</sequence>
<dbReference type="HOGENOM" id="CLU_1136546_0_0_0"/>
<evidence type="ECO:0000313" key="3">
    <source>
        <dbReference type="EMBL" id="ADE53858.1"/>
    </source>
</evidence>
<name>D5EQ90_CORAD</name>
<keyword evidence="1" id="KW-0175">Coiled coil</keyword>
<dbReference type="eggNOG" id="ENOG50312MK">
    <property type="taxonomic scope" value="Bacteria"/>
</dbReference>
<evidence type="ECO:0000313" key="4">
    <source>
        <dbReference type="Proteomes" id="UP000000925"/>
    </source>
</evidence>
<dbReference type="Proteomes" id="UP000000925">
    <property type="component" value="Chromosome"/>
</dbReference>
<evidence type="ECO:0000256" key="2">
    <source>
        <dbReference type="SAM" id="Phobius"/>
    </source>
</evidence>
<proteinExistence type="predicted"/>
<keyword evidence="2" id="KW-0812">Transmembrane</keyword>
<feature type="coiled-coil region" evidence="1">
    <location>
        <begin position="49"/>
        <end position="76"/>
    </location>
</feature>
<feature type="transmembrane region" description="Helical" evidence="2">
    <location>
        <begin position="12"/>
        <end position="29"/>
    </location>
</feature>
<gene>
    <name evidence="3" type="ordered locus">Caka_0834</name>
</gene>
<dbReference type="EMBL" id="CP001998">
    <property type="protein sequence ID" value="ADE53858.1"/>
    <property type="molecule type" value="Genomic_DNA"/>
</dbReference>
<protein>
    <submittedName>
        <fullName evidence="3">Uncharacterized protein</fullName>
    </submittedName>
</protein>